<sequence length="341" mass="35758">MTTTPTRGLTPVLDTGRTMLGPALRDAVNSHLGPEMSRIAHYHFGWADAEGRPTGTWGGKMLRPTLALLSARAAGATDAEGLPAALAVELVHNFSLLHDDIMDADETRRGRATAWTVFGVPSAILAGDAMVTAATSVLLAAPAAGATSATVSLMTATQRMIDGQTSDVEFERRDDVTLGECLRMAGDKTGALLGCACALGAELVGAERSLIEGLDAFGAHIGLAFQLADDLLGIWGDPDRSGKQVGADLRVRKKSLPVVAALNSPGADELRALYLGPEPMTERTVQRVTELVERAGGRDWAQDEAARQIAAAEQRITATGTPDDVLGELLEVAGFIVGRQL</sequence>
<dbReference type="InterPro" id="IPR008949">
    <property type="entry name" value="Isoprenoid_synthase_dom_sf"/>
</dbReference>
<evidence type="ECO:0000256" key="3">
    <source>
        <dbReference type="RuleBase" id="RU004466"/>
    </source>
</evidence>
<accession>A0ABW0B1L0</accession>
<evidence type="ECO:0000313" key="5">
    <source>
        <dbReference type="Proteomes" id="UP001596208"/>
    </source>
</evidence>
<dbReference type="SUPFAM" id="SSF48576">
    <property type="entry name" value="Terpenoid synthases"/>
    <property type="match status" value="1"/>
</dbReference>
<keyword evidence="5" id="KW-1185">Reference proteome</keyword>
<proteinExistence type="inferred from homology"/>
<dbReference type="SFLD" id="SFLDS00005">
    <property type="entry name" value="Isoprenoid_Synthase_Type_I"/>
    <property type="match status" value="1"/>
</dbReference>
<keyword evidence="1" id="KW-0479">Metal-binding</keyword>
<dbReference type="Gene3D" id="1.10.600.10">
    <property type="entry name" value="Farnesyl Diphosphate Synthase"/>
    <property type="match status" value="1"/>
</dbReference>
<dbReference type="PROSITE" id="PS00723">
    <property type="entry name" value="POLYPRENYL_SYNTHASE_1"/>
    <property type="match status" value="1"/>
</dbReference>
<name>A0ABW0B1L0_9ACTN</name>
<protein>
    <submittedName>
        <fullName evidence="4">Polyprenyl synthetase family protein</fullName>
    </submittedName>
</protein>
<dbReference type="Proteomes" id="UP001596208">
    <property type="component" value="Unassembled WGS sequence"/>
</dbReference>
<organism evidence="4 5">
    <name type="scientific">Streptomyces mutomycini</name>
    <dbReference type="NCBI Taxonomy" id="284036"/>
    <lineage>
        <taxon>Bacteria</taxon>
        <taxon>Bacillati</taxon>
        <taxon>Actinomycetota</taxon>
        <taxon>Actinomycetes</taxon>
        <taxon>Kitasatosporales</taxon>
        <taxon>Streptomycetaceae</taxon>
        <taxon>Streptomyces</taxon>
    </lineage>
</organism>
<evidence type="ECO:0000256" key="2">
    <source>
        <dbReference type="ARBA" id="ARBA00022842"/>
    </source>
</evidence>
<keyword evidence="2" id="KW-0460">Magnesium</keyword>
<dbReference type="Pfam" id="PF00348">
    <property type="entry name" value="polyprenyl_synt"/>
    <property type="match status" value="1"/>
</dbReference>
<comment type="similarity">
    <text evidence="3">Belongs to the FPP/GGPP synthase family.</text>
</comment>
<dbReference type="InterPro" id="IPR000092">
    <property type="entry name" value="Polyprenyl_synt"/>
</dbReference>
<gene>
    <name evidence="4" type="ORF">ACFPRK_10465</name>
</gene>
<keyword evidence="3" id="KW-0808">Transferase</keyword>
<evidence type="ECO:0000313" key="4">
    <source>
        <dbReference type="EMBL" id="MFC5171011.1"/>
    </source>
</evidence>
<comment type="caution">
    <text evidence="4">The sequence shown here is derived from an EMBL/GenBank/DDBJ whole genome shotgun (WGS) entry which is preliminary data.</text>
</comment>
<evidence type="ECO:0000256" key="1">
    <source>
        <dbReference type="ARBA" id="ARBA00022723"/>
    </source>
</evidence>
<dbReference type="SFLD" id="SFLDG01017">
    <property type="entry name" value="Polyprenyl_Transferase_Like"/>
    <property type="match status" value="1"/>
</dbReference>
<dbReference type="CDD" id="cd00685">
    <property type="entry name" value="Trans_IPPS_HT"/>
    <property type="match status" value="1"/>
</dbReference>
<dbReference type="EMBL" id="JBHSKI010000003">
    <property type="protein sequence ID" value="MFC5171011.1"/>
    <property type="molecule type" value="Genomic_DNA"/>
</dbReference>
<dbReference type="RefSeq" id="WP_053931170.1">
    <property type="nucleotide sequence ID" value="NZ_JBFADZ010000002.1"/>
</dbReference>
<dbReference type="PROSITE" id="PS00444">
    <property type="entry name" value="POLYPRENYL_SYNTHASE_2"/>
    <property type="match status" value="1"/>
</dbReference>
<dbReference type="PANTHER" id="PTHR12001:SF86">
    <property type="entry name" value="GERANYLGERANYL DIPHOSPHATE SYNTHASE"/>
    <property type="match status" value="1"/>
</dbReference>
<dbReference type="PANTHER" id="PTHR12001">
    <property type="entry name" value="GERANYLGERANYL PYROPHOSPHATE SYNTHASE"/>
    <property type="match status" value="1"/>
</dbReference>
<reference evidence="5" key="1">
    <citation type="journal article" date="2019" name="Int. J. Syst. Evol. Microbiol.">
        <title>The Global Catalogue of Microorganisms (GCM) 10K type strain sequencing project: providing services to taxonomists for standard genome sequencing and annotation.</title>
        <authorList>
            <consortium name="The Broad Institute Genomics Platform"/>
            <consortium name="The Broad Institute Genome Sequencing Center for Infectious Disease"/>
            <person name="Wu L."/>
            <person name="Ma J."/>
        </authorList>
    </citation>
    <scope>NUCLEOTIDE SEQUENCE [LARGE SCALE GENOMIC DNA]</scope>
    <source>
        <strain evidence="5">CGMCC 4.1721</strain>
    </source>
</reference>
<dbReference type="InterPro" id="IPR033749">
    <property type="entry name" value="Polyprenyl_synt_CS"/>
</dbReference>